<gene>
    <name evidence="3" type="ORF">E2R48_10190</name>
</gene>
<protein>
    <submittedName>
        <fullName evidence="3">Lipopolysaccharide A protein</fullName>
    </submittedName>
</protein>
<evidence type="ECO:0000256" key="1">
    <source>
        <dbReference type="ARBA" id="ARBA00022679"/>
    </source>
</evidence>
<dbReference type="InterPro" id="IPR006598">
    <property type="entry name" value="CAP10"/>
</dbReference>
<dbReference type="EMBL" id="SNRV01000048">
    <property type="protein sequence ID" value="TEW26716.1"/>
    <property type="molecule type" value="Genomic_DNA"/>
</dbReference>
<organism evidence="3 4">
    <name type="scientific">Histophilus somni</name>
    <name type="common">Haemophilus somnus</name>
    <dbReference type="NCBI Taxonomy" id="731"/>
    <lineage>
        <taxon>Bacteria</taxon>
        <taxon>Pseudomonadati</taxon>
        <taxon>Pseudomonadota</taxon>
        <taxon>Gammaproteobacteria</taxon>
        <taxon>Pasteurellales</taxon>
        <taxon>Pasteurellaceae</taxon>
        <taxon>Histophilus</taxon>
    </lineage>
</organism>
<dbReference type="InterPro" id="IPR051091">
    <property type="entry name" value="O-Glucosyltr/Glycosyltrsf_90"/>
</dbReference>
<dbReference type="PANTHER" id="PTHR12203">
    <property type="entry name" value="KDEL LYS-ASP-GLU-LEU CONTAINING - RELATED"/>
    <property type="match status" value="1"/>
</dbReference>
<feature type="domain" description="Glycosyl transferase CAP10" evidence="2">
    <location>
        <begin position="115"/>
        <end position="316"/>
    </location>
</feature>
<proteinExistence type="predicted"/>
<keyword evidence="1" id="KW-0808">Transferase</keyword>
<accession>A0AAX2S1W3</accession>
<dbReference type="Proteomes" id="UP000297565">
    <property type="component" value="Unassembled WGS sequence"/>
</dbReference>
<name>A0AAX2S1W3_HISSO</name>
<evidence type="ECO:0000313" key="4">
    <source>
        <dbReference type="Proteomes" id="UP000297565"/>
    </source>
</evidence>
<dbReference type="GO" id="GO:0016740">
    <property type="term" value="F:transferase activity"/>
    <property type="evidence" value="ECO:0007669"/>
    <property type="project" value="UniProtKB-KW"/>
</dbReference>
<comment type="caution">
    <text evidence="3">The sequence shown here is derived from an EMBL/GenBank/DDBJ whole genome shotgun (WGS) entry which is preliminary data.</text>
</comment>
<dbReference type="RefSeq" id="WP_134244526.1">
    <property type="nucleotide sequence ID" value="NZ_CP043001.1"/>
</dbReference>
<dbReference type="SMART" id="SM00672">
    <property type="entry name" value="CAP10"/>
    <property type="match status" value="1"/>
</dbReference>
<dbReference type="PANTHER" id="PTHR12203:SF35">
    <property type="entry name" value="PROTEIN O-GLUCOSYLTRANSFERASE 1"/>
    <property type="match status" value="1"/>
</dbReference>
<sequence length="326" mass="38318">MYRLLSGVYHRRWYKVCYFARHAHLGILPFKYLAKSLDDVLAEYAKQPKEIQQSIMQRVNYYNKLNCSIALSGSLNKVGYFKKHGSSQYFFDLANLLRYFPKGTSFAHQFGDVTHIPEQPTLVKSRPIFVGEENANSVILKLDSVRHFYIYPDPFNFSQKLDKLIWRGGGGHQPHRLAFLQKFYSHPSCDIACVHRKSQGKPWHGSFMSIQNQLRYKFILSIEGNDVATNLKWIMASKSLCFMTTPKYETWLMEGLLQPNVHYVHLQDDYSDLDEKLTFYRKNPDAAEKIIMNANKWMQPFFDKKQELITSLLVLKKYFEKCEKTY</sequence>
<dbReference type="Pfam" id="PF05686">
    <property type="entry name" value="Glyco_transf_90"/>
    <property type="match status" value="1"/>
</dbReference>
<dbReference type="AlphaFoldDB" id="A0AAX2S1W3"/>
<reference evidence="3 4" key="1">
    <citation type="submission" date="2019-03" db="EMBL/GenBank/DDBJ databases">
        <title>Horizontal Gene Transfer Machinery in Histophilus somni.</title>
        <authorList>
            <person name="Mostafa Nazari M."/>
            <person name="Liljebjelke K."/>
        </authorList>
    </citation>
    <scope>NUCLEOTIDE SEQUENCE [LARGE SCALE GENOMIC DNA]</scope>
    <source>
        <strain evidence="3 4">UOC-EPH-KLM-04</strain>
    </source>
</reference>
<evidence type="ECO:0000313" key="3">
    <source>
        <dbReference type="EMBL" id="TEW26716.1"/>
    </source>
</evidence>
<evidence type="ECO:0000259" key="2">
    <source>
        <dbReference type="SMART" id="SM00672"/>
    </source>
</evidence>